<evidence type="ECO:0000313" key="2">
    <source>
        <dbReference type="Proteomes" id="UP000639772"/>
    </source>
</evidence>
<sequence>MFSMNLDRDRRGESLKGFLQKLHTDERIVDDEEDEDKRSDIIGKVDVDCTSRENNGQRYH</sequence>
<gene>
    <name evidence="1" type="ORF">HPP92_007066</name>
</gene>
<name>A0A835RQ51_VANPL</name>
<dbReference type="EMBL" id="JADCNM010000003">
    <property type="protein sequence ID" value="KAG0490203.1"/>
    <property type="molecule type" value="Genomic_DNA"/>
</dbReference>
<protein>
    <submittedName>
        <fullName evidence="1">Uncharacterized protein</fullName>
    </submittedName>
</protein>
<evidence type="ECO:0000313" key="1">
    <source>
        <dbReference type="EMBL" id="KAG0490203.1"/>
    </source>
</evidence>
<accession>A0A835RQ51</accession>
<comment type="caution">
    <text evidence="1">The sequence shown here is derived from an EMBL/GenBank/DDBJ whole genome shotgun (WGS) entry which is preliminary data.</text>
</comment>
<organism evidence="1 2">
    <name type="scientific">Vanilla planifolia</name>
    <name type="common">Vanilla</name>
    <dbReference type="NCBI Taxonomy" id="51239"/>
    <lineage>
        <taxon>Eukaryota</taxon>
        <taxon>Viridiplantae</taxon>
        <taxon>Streptophyta</taxon>
        <taxon>Embryophyta</taxon>
        <taxon>Tracheophyta</taxon>
        <taxon>Spermatophyta</taxon>
        <taxon>Magnoliopsida</taxon>
        <taxon>Liliopsida</taxon>
        <taxon>Asparagales</taxon>
        <taxon>Orchidaceae</taxon>
        <taxon>Vanilloideae</taxon>
        <taxon>Vanilleae</taxon>
        <taxon>Vanilla</taxon>
    </lineage>
</organism>
<reference evidence="1 2" key="1">
    <citation type="journal article" date="2020" name="Nat. Food">
        <title>A phased Vanilla planifolia genome enables genetic improvement of flavour and production.</title>
        <authorList>
            <person name="Hasing T."/>
            <person name="Tang H."/>
            <person name="Brym M."/>
            <person name="Khazi F."/>
            <person name="Huang T."/>
            <person name="Chambers A.H."/>
        </authorList>
    </citation>
    <scope>NUCLEOTIDE SEQUENCE [LARGE SCALE GENOMIC DNA]</scope>
    <source>
        <tissue evidence="1">Leaf</tissue>
    </source>
</reference>
<dbReference type="Proteomes" id="UP000639772">
    <property type="component" value="Chromosome 3"/>
</dbReference>
<proteinExistence type="predicted"/>
<dbReference type="AlphaFoldDB" id="A0A835RQ51"/>